<evidence type="ECO:0000313" key="1">
    <source>
        <dbReference type="EMBL" id="MDO7881199.1"/>
    </source>
</evidence>
<dbReference type="EMBL" id="JAUQUB010000001">
    <property type="protein sequence ID" value="MDO7881199.1"/>
    <property type="molecule type" value="Genomic_DNA"/>
</dbReference>
<dbReference type="RefSeq" id="WP_305001614.1">
    <property type="nucleotide sequence ID" value="NZ_JAUQUB010000001.1"/>
</dbReference>
<sequence length="261" mass="28588">MERPFAAWFQSATTYVSGNSRHKRTDWVQEFDTRTRSESPLTSQFSTYGPGQLLSLLGTGDRLIHFVDFLVYKNAENELGAVNDRLETILADAGSAWRVGQRLGNAGLERRVPEGVVEAAENVMTTSGAAGVLLSEAWRALFGQSPDYEEAYEKAIKAVEEAGVDAVCPNNRKATLGTMARDMENQGDWYLPLGEDLKHPSASAPYMMVEALWAGQESRHGGNGYRKPTQEEAESAVLLAVPLVQWFTSGVLARRSGNPSS</sequence>
<comment type="caution">
    <text evidence="1">The sequence shown here is derived from an EMBL/GenBank/DDBJ whole genome shotgun (WGS) entry which is preliminary data.</text>
</comment>
<dbReference type="Proteomes" id="UP001241072">
    <property type="component" value="Unassembled WGS sequence"/>
</dbReference>
<evidence type="ECO:0000313" key="2">
    <source>
        <dbReference type="Proteomes" id="UP001241072"/>
    </source>
</evidence>
<accession>A0ABT9BKV9</accession>
<reference evidence="1 2" key="1">
    <citation type="submission" date="2023-07" db="EMBL/GenBank/DDBJ databases">
        <title>Protaetiibacter sp. nov WY-16 isolated from soil.</title>
        <authorList>
            <person name="Liu B."/>
            <person name="Wan Y."/>
        </authorList>
    </citation>
    <scope>NUCLEOTIDE SEQUENCE [LARGE SCALE GENOMIC DNA]</scope>
    <source>
        <strain evidence="1 2">WY-16</strain>
    </source>
</reference>
<evidence type="ECO:0008006" key="3">
    <source>
        <dbReference type="Google" id="ProtNLM"/>
    </source>
</evidence>
<name>A0ABT9BKV9_9MICO</name>
<keyword evidence="2" id="KW-1185">Reference proteome</keyword>
<protein>
    <recommendedName>
        <fullName evidence="3">Abortive infection protein-like C-terminal domain-containing protein</fullName>
    </recommendedName>
</protein>
<organism evidence="1 2">
    <name type="scientific">Antiquaquibacter soli</name>
    <dbReference type="NCBI Taxonomy" id="3064523"/>
    <lineage>
        <taxon>Bacteria</taxon>
        <taxon>Bacillati</taxon>
        <taxon>Actinomycetota</taxon>
        <taxon>Actinomycetes</taxon>
        <taxon>Micrococcales</taxon>
        <taxon>Microbacteriaceae</taxon>
        <taxon>Antiquaquibacter</taxon>
    </lineage>
</organism>
<gene>
    <name evidence="1" type="ORF">Q5716_03055</name>
</gene>
<proteinExistence type="predicted"/>